<evidence type="ECO:0000256" key="1">
    <source>
        <dbReference type="SAM" id="MobiDB-lite"/>
    </source>
</evidence>
<evidence type="ECO:0000313" key="3">
    <source>
        <dbReference type="EMBL" id="KAL3869061.1"/>
    </source>
</evidence>
<feature type="compositionally biased region" description="Acidic residues" evidence="1">
    <location>
        <begin position="70"/>
        <end position="95"/>
    </location>
</feature>
<proteinExistence type="predicted"/>
<evidence type="ECO:0000313" key="4">
    <source>
        <dbReference type="Proteomes" id="UP001634394"/>
    </source>
</evidence>
<sequence>MSHTGDCLGYSETLSAVDRITKEFDSATIQCKSTIIEKNFPDKHADRIMGKTKEELSISIAMLLTIPNIDEEINPTSDSDECGNEDSVESTDYDVEQERKKRIMR</sequence>
<keyword evidence="4" id="KW-1185">Reference proteome</keyword>
<comment type="caution">
    <text evidence="2">The sequence shown here is derived from an EMBL/GenBank/DDBJ whole genome shotgun (WGS) entry which is preliminary data.</text>
</comment>
<feature type="region of interest" description="Disordered" evidence="1">
    <location>
        <begin position="70"/>
        <end position="105"/>
    </location>
</feature>
<dbReference type="EMBL" id="JBJQND010000008">
    <property type="protein sequence ID" value="KAL3869061.1"/>
    <property type="molecule type" value="Genomic_DNA"/>
</dbReference>
<dbReference type="EMBL" id="JBJQND010000008">
    <property type="protein sequence ID" value="KAL3869046.1"/>
    <property type="molecule type" value="Genomic_DNA"/>
</dbReference>
<dbReference type="Proteomes" id="UP001634394">
    <property type="component" value="Unassembled WGS sequence"/>
</dbReference>
<protein>
    <submittedName>
        <fullName evidence="2">Uncharacterized protein</fullName>
    </submittedName>
</protein>
<gene>
    <name evidence="2" type="ORF">ACJMK2_041773</name>
    <name evidence="3" type="ORF">ACJMK2_041788</name>
</gene>
<dbReference type="AlphaFoldDB" id="A0ABD3W588"/>
<accession>A0ABD3W588</accession>
<reference evidence="2 4" key="1">
    <citation type="submission" date="2024-11" db="EMBL/GenBank/DDBJ databases">
        <title>Chromosome-level genome assembly of the freshwater bivalve Anodonta woodiana.</title>
        <authorList>
            <person name="Chen X."/>
        </authorList>
    </citation>
    <scope>NUCLEOTIDE SEQUENCE [LARGE SCALE GENOMIC DNA]</scope>
    <source>
        <strain evidence="2">MN2024</strain>
        <tissue evidence="2">Gills</tissue>
    </source>
</reference>
<evidence type="ECO:0000313" key="2">
    <source>
        <dbReference type="EMBL" id="KAL3869046.1"/>
    </source>
</evidence>
<name>A0ABD3W588_SINWO</name>
<organism evidence="2 4">
    <name type="scientific">Sinanodonta woodiana</name>
    <name type="common">Chinese pond mussel</name>
    <name type="synonym">Anodonta woodiana</name>
    <dbReference type="NCBI Taxonomy" id="1069815"/>
    <lineage>
        <taxon>Eukaryota</taxon>
        <taxon>Metazoa</taxon>
        <taxon>Spiralia</taxon>
        <taxon>Lophotrochozoa</taxon>
        <taxon>Mollusca</taxon>
        <taxon>Bivalvia</taxon>
        <taxon>Autobranchia</taxon>
        <taxon>Heteroconchia</taxon>
        <taxon>Palaeoheterodonta</taxon>
        <taxon>Unionida</taxon>
        <taxon>Unionoidea</taxon>
        <taxon>Unionidae</taxon>
        <taxon>Unioninae</taxon>
        <taxon>Sinanodonta</taxon>
    </lineage>
</organism>